<accession>A0A3B0UTC1</accession>
<feature type="compositionally biased region" description="Low complexity" evidence="1">
    <location>
        <begin position="40"/>
        <end position="50"/>
    </location>
</feature>
<reference evidence="2" key="1">
    <citation type="submission" date="2018-06" db="EMBL/GenBank/DDBJ databases">
        <authorList>
            <person name="Zhirakovskaya E."/>
        </authorList>
    </citation>
    <scope>NUCLEOTIDE SEQUENCE</scope>
</reference>
<proteinExistence type="predicted"/>
<evidence type="ECO:0000313" key="2">
    <source>
        <dbReference type="EMBL" id="VAW27899.1"/>
    </source>
</evidence>
<name>A0A3B0UTC1_9ZZZZ</name>
<dbReference type="EMBL" id="UOES01000321">
    <property type="protein sequence ID" value="VAW27899.1"/>
    <property type="molecule type" value="Genomic_DNA"/>
</dbReference>
<sequence>MKTNVKKLSYLLLSLFIILASCARDGDPGPAGKDGTDGVNGTNGADGSDGSDGNANVQTFLFNAPEWEVNQVHVMNLNIPAITETVLNESVILGYAFFSSNWYSTDSYYSSGYLRSYASFELFTIKAQNNDNSSDDTPPAISIAKIIIIEPTNTTETTGNGRVAVSPQQAILNELAVAGVDINDYEQVAAYYNLQD</sequence>
<protein>
    <recommendedName>
        <fullName evidence="3">Phage tail fiber protein</fullName>
    </recommendedName>
</protein>
<evidence type="ECO:0000256" key="1">
    <source>
        <dbReference type="SAM" id="MobiDB-lite"/>
    </source>
</evidence>
<organism evidence="2">
    <name type="scientific">hydrothermal vent metagenome</name>
    <dbReference type="NCBI Taxonomy" id="652676"/>
    <lineage>
        <taxon>unclassified sequences</taxon>
        <taxon>metagenomes</taxon>
        <taxon>ecological metagenomes</taxon>
    </lineage>
</organism>
<gene>
    <name evidence="2" type="ORF">MNBD_BACTEROID06-1551</name>
</gene>
<evidence type="ECO:0008006" key="3">
    <source>
        <dbReference type="Google" id="ProtNLM"/>
    </source>
</evidence>
<dbReference type="AlphaFoldDB" id="A0A3B0UTC1"/>
<feature type="region of interest" description="Disordered" evidence="1">
    <location>
        <begin position="28"/>
        <end position="50"/>
    </location>
</feature>
<dbReference type="PROSITE" id="PS51257">
    <property type="entry name" value="PROKAR_LIPOPROTEIN"/>
    <property type="match status" value="1"/>
</dbReference>